<dbReference type="Proteomes" id="UP000585474">
    <property type="component" value="Unassembled WGS sequence"/>
</dbReference>
<name>A0A7J0EZL5_9ERIC</name>
<reference evidence="1 2" key="1">
    <citation type="submission" date="2019-07" db="EMBL/GenBank/DDBJ databases">
        <title>De Novo Assembly of kiwifruit Actinidia rufa.</title>
        <authorList>
            <person name="Sugita-Konishi S."/>
            <person name="Sato K."/>
            <person name="Mori E."/>
            <person name="Abe Y."/>
            <person name="Kisaki G."/>
            <person name="Hamano K."/>
            <person name="Suezawa K."/>
            <person name="Otani M."/>
            <person name="Fukuda T."/>
            <person name="Manabe T."/>
            <person name="Gomi K."/>
            <person name="Tabuchi M."/>
            <person name="Akimitsu K."/>
            <person name="Kataoka I."/>
        </authorList>
    </citation>
    <scope>NUCLEOTIDE SEQUENCE [LARGE SCALE GENOMIC DNA]</scope>
    <source>
        <strain evidence="2">cv. Fuchu</strain>
    </source>
</reference>
<keyword evidence="2" id="KW-1185">Reference proteome</keyword>
<dbReference type="EMBL" id="BJWL01000008">
    <property type="protein sequence ID" value="GFY91878.1"/>
    <property type="molecule type" value="Genomic_DNA"/>
</dbReference>
<protein>
    <submittedName>
        <fullName evidence="1">Core-2/I-branching beta-1,6-N-acetylglucosaminyltransferase family protein</fullName>
    </submittedName>
</protein>
<evidence type="ECO:0000313" key="1">
    <source>
        <dbReference type="EMBL" id="GFY91878.1"/>
    </source>
</evidence>
<comment type="caution">
    <text evidence="1">The sequence shown here is derived from an EMBL/GenBank/DDBJ whole genome shotgun (WGS) entry which is preliminary data.</text>
</comment>
<evidence type="ECO:0000313" key="2">
    <source>
        <dbReference type="Proteomes" id="UP000585474"/>
    </source>
</evidence>
<accession>A0A7J0EZL5</accession>
<dbReference type="AlphaFoldDB" id="A0A7J0EZL5"/>
<gene>
    <name evidence="1" type="ORF">Acr_08g0002740</name>
</gene>
<organism evidence="1 2">
    <name type="scientific">Actinidia rufa</name>
    <dbReference type="NCBI Taxonomy" id="165716"/>
    <lineage>
        <taxon>Eukaryota</taxon>
        <taxon>Viridiplantae</taxon>
        <taxon>Streptophyta</taxon>
        <taxon>Embryophyta</taxon>
        <taxon>Tracheophyta</taxon>
        <taxon>Spermatophyta</taxon>
        <taxon>Magnoliopsida</taxon>
        <taxon>eudicotyledons</taxon>
        <taxon>Gunneridae</taxon>
        <taxon>Pentapetalae</taxon>
        <taxon>asterids</taxon>
        <taxon>Ericales</taxon>
        <taxon>Actinidiaceae</taxon>
        <taxon>Actinidia</taxon>
    </lineage>
</organism>
<dbReference type="GO" id="GO:0016757">
    <property type="term" value="F:glycosyltransferase activity"/>
    <property type="evidence" value="ECO:0007669"/>
    <property type="project" value="UniProtKB-KW"/>
</dbReference>
<keyword evidence="1" id="KW-0328">Glycosyltransferase</keyword>
<sequence length="140" mass="15675">MEWDIEEARGGDQRSEVLTCPLRRNESIRKNPSGRVDLHCWIGVYVYVVSVGGFGSVGEEFFSERSEVEVGIGEEEEGNFGLWVGGAEAGLGRGEGLMLWRIGGGLVEERELVELVVRRDGDGAKREYARGQQEEERERE</sequence>
<proteinExistence type="predicted"/>
<keyword evidence="1" id="KW-0808">Transferase</keyword>